<evidence type="ECO:0000256" key="8">
    <source>
        <dbReference type="ARBA" id="ARBA00023004"/>
    </source>
</evidence>
<evidence type="ECO:0000256" key="5">
    <source>
        <dbReference type="ARBA" id="ARBA00022723"/>
    </source>
</evidence>
<dbReference type="GO" id="GO:0020037">
    <property type="term" value="F:heme binding"/>
    <property type="evidence" value="ECO:0007669"/>
    <property type="project" value="InterPro"/>
</dbReference>
<comment type="subcellular location">
    <subcellularLocation>
        <location evidence="1">Membrane</location>
        <topology evidence="1">Single-pass membrane protein</topology>
    </subcellularLocation>
</comment>
<dbReference type="InterPro" id="IPR017972">
    <property type="entry name" value="Cyt_P450_CS"/>
</dbReference>
<evidence type="ECO:0000313" key="13">
    <source>
        <dbReference type="EMBL" id="KAB5538328.1"/>
    </source>
</evidence>
<proteinExistence type="inferred from homology"/>
<dbReference type="GO" id="GO:0016705">
    <property type="term" value="F:oxidoreductase activity, acting on paired donors, with incorporation or reduction of molecular oxygen"/>
    <property type="evidence" value="ECO:0007669"/>
    <property type="project" value="InterPro"/>
</dbReference>
<dbReference type="GO" id="GO:0004497">
    <property type="term" value="F:monooxygenase activity"/>
    <property type="evidence" value="ECO:0007669"/>
    <property type="project" value="UniProtKB-KW"/>
</dbReference>
<evidence type="ECO:0000256" key="7">
    <source>
        <dbReference type="ARBA" id="ARBA00023002"/>
    </source>
</evidence>
<dbReference type="InterPro" id="IPR002401">
    <property type="entry name" value="Cyt_P450_E_grp-I"/>
</dbReference>
<evidence type="ECO:0000256" key="9">
    <source>
        <dbReference type="ARBA" id="ARBA00023033"/>
    </source>
</evidence>
<dbReference type="PANTHER" id="PTHR24282:SF236">
    <property type="entry name" value="CYTOCHROME P450"/>
    <property type="match status" value="1"/>
</dbReference>
<reference evidence="14" key="1">
    <citation type="journal article" date="2019" name="Gigascience">
        <title>De novo genome assembly of the endangered Acer yangbiense, a plant species with extremely small populations endemic to Yunnan Province, China.</title>
        <authorList>
            <person name="Yang J."/>
            <person name="Wariss H.M."/>
            <person name="Tao L."/>
            <person name="Zhang R."/>
            <person name="Yun Q."/>
            <person name="Hollingsworth P."/>
            <person name="Dao Z."/>
            <person name="Luo G."/>
            <person name="Guo H."/>
            <person name="Ma Y."/>
            <person name="Sun W."/>
        </authorList>
    </citation>
    <scope>NUCLEOTIDE SEQUENCE [LARGE SCALE GENOMIC DNA]</scope>
    <source>
        <strain evidence="14">cv. br00</strain>
    </source>
</reference>
<keyword evidence="10" id="KW-0472">Membrane</keyword>
<keyword evidence="8 11" id="KW-0408">Iron</keyword>
<dbReference type="PANTHER" id="PTHR24282">
    <property type="entry name" value="CYTOCHROME P450 FAMILY MEMBER"/>
    <property type="match status" value="1"/>
</dbReference>
<dbReference type="InterPro" id="IPR001128">
    <property type="entry name" value="Cyt_P450"/>
</dbReference>
<dbReference type="GO" id="GO:0005506">
    <property type="term" value="F:iron ion binding"/>
    <property type="evidence" value="ECO:0007669"/>
    <property type="project" value="InterPro"/>
</dbReference>
<dbReference type="InterPro" id="IPR050665">
    <property type="entry name" value="Cytochrome_P450_Monooxygen"/>
</dbReference>
<protein>
    <recommendedName>
        <fullName evidence="15">Cytochrome P450</fullName>
    </recommendedName>
</protein>
<dbReference type="AlphaFoldDB" id="A0A5N5L723"/>
<evidence type="ECO:0000256" key="12">
    <source>
        <dbReference type="RuleBase" id="RU000461"/>
    </source>
</evidence>
<evidence type="ECO:0000256" key="1">
    <source>
        <dbReference type="ARBA" id="ARBA00004167"/>
    </source>
</evidence>
<keyword evidence="5 11" id="KW-0479">Metal-binding</keyword>
<dbReference type="PRINTS" id="PR00463">
    <property type="entry name" value="EP450I"/>
</dbReference>
<evidence type="ECO:0000256" key="3">
    <source>
        <dbReference type="ARBA" id="ARBA00022617"/>
    </source>
</evidence>
<gene>
    <name evidence="13" type="ORF">DKX38_015861</name>
</gene>
<evidence type="ECO:0000313" key="14">
    <source>
        <dbReference type="Proteomes" id="UP000326939"/>
    </source>
</evidence>
<keyword evidence="7 12" id="KW-0560">Oxidoreductase</keyword>
<dbReference type="PRINTS" id="PR00385">
    <property type="entry name" value="P450"/>
</dbReference>
<keyword evidence="4" id="KW-0812">Transmembrane</keyword>
<name>A0A5N5L723_9ROSI</name>
<comment type="similarity">
    <text evidence="2 12">Belongs to the cytochrome P450 family.</text>
</comment>
<dbReference type="Pfam" id="PF00067">
    <property type="entry name" value="p450"/>
    <property type="match status" value="1"/>
</dbReference>
<evidence type="ECO:0000256" key="2">
    <source>
        <dbReference type="ARBA" id="ARBA00010617"/>
    </source>
</evidence>
<evidence type="ECO:0000256" key="4">
    <source>
        <dbReference type="ARBA" id="ARBA00022692"/>
    </source>
</evidence>
<evidence type="ECO:0000256" key="10">
    <source>
        <dbReference type="ARBA" id="ARBA00023136"/>
    </source>
</evidence>
<dbReference type="Gene3D" id="1.10.630.10">
    <property type="entry name" value="Cytochrome P450"/>
    <property type="match status" value="2"/>
</dbReference>
<comment type="caution">
    <text evidence="13">The sequence shown here is derived from an EMBL/GenBank/DDBJ whole genome shotgun (WGS) entry which is preliminary data.</text>
</comment>
<sequence length="283" mass="32305">MIASSEIMLERWRHYESKEIDVFLEFKVLTSEIISKTAFGSSYLEGQHIFDMLTRMAHIISGNSYRIRIPGIGFFLKTSDDIESENLEATIRNSFMKMMKRREQEAMLGDIDGYGNDFFGFLLEAYHDSDKTKKISMSMVINESLRLYSPIVAVTRRVEREIKMGKITVPANMEVIISTLAVHQNPEIWGEDVHLFKPERFAEGLAKATNNNIAAFFPFGLGPRNCVGVSFSITETKVALSMILQRYRFTLSPTYAHCPVEVLTMCPQHGVQVILQPYEPKLL</sequence>
<dbReference type="PROSITE" id="PS00086">
    <property type="entry name" value="CYTOCHROME_P450"/>
    <property type="match status" value="1"/>
</dbReference>
<dbReference type="GO" id="GO:0016020">
    <property type="term" value="C:membrane"/>
    <property type="evidence" value="ECO:0007669"/>
    <property type="project" value="UniProtKB-SubCell"/>
</dbReference>
<comment type="cofactor">
    <cofactor evidence="11">
        <name>heme</name>
        <dbReference type="ChEBI" id="CHEBI:30413"/>
    </cofactor>
</comment>
<keyword evidence="3 11" id="KW-0349">Heme</keyword>
<evidence type="ECO:0008006" key="15">
    <source>
        <dbReference type="Google" id="ProtNLM"/>
    </source>
</evidence>
<dbReference type="SUPFAM" id="SSF48264">
    <property type="entry name" value="Cytochrome P450"/>
    <property type="match status" value="1"/>
</dbReference>
<dbReference type="EMBL" id="VDCV01000010">
    <property type="protein sequence ID" value="KAB5538328.1"/>
    <property type="molecule type" value="Genomic_DNA"/>
</dbReference>
<evidence type="ECO:0000256" key="6">
    <source>
        <dbReference type="ARBA" id="ARBA00022989"/>
    </source>
</evidence>
<keyword evidence="14" id="KW-1185">Reference proteome</keyword>
<evidence type="ECO:0000256" key="11">
    <source>
        <dbReference type="PIRSR" id="PIRSR602401-1"/>
    </source>
</evidence>
<keyword evidence="6" id="KW-1133">Transmembrane helix</keyword>
<feature type="binding site" description="axial binding residue" evidence="11">
    <location>
        <position position="226"/>
    </location>
    <ligand>
        <name>heme</name>
        <dbReference type="ChEBI" id="CHEBI:30413"/>
    </ligand>
    <ligandPart>
        <name>Fe</name>
        <dbReference type="ChEBI" id="CHEBI:18248"/>
    </ligandPart>
</feature>
<keyword evidence="9 12" id="KW-0503">Monooxygenase</keyword>
<dbReference type="Proteomes" id="UP000326939">
    <property type="component" value="Chromosome 10"/>
</dbReference>
<dbReference type="InterPro" id="IPR036396">
    <property type="entry name" value="Cyt_P450_sf"/>
</dbReference>
<accession>A0A5N5L723</accession>
<organism evidence="13 14">
    <name type="scientific">Salix brachista</name>
    <dbReference type="NCBI Taxonomy" id="2182728"/>
    <lineage>
        <taxon>Eukaryota</taxon>
        <taxon>Viridiplantae</taxon>
        <taxon>Streptophyta</taxon>
        <taxon>Embryophyta</taxon>
        <taxon>Tracheophyta</taxon>
        <taxon>Spermatophyta</taxon>
        <taxon>Magnoliopsida</taxon>
        <taxon>eudicotyledons</taxon>
        <taxon>Gunneridae</taxon>
        <taxon>Pentapetalae</taxon>
        <taxon>rosids</taxon>
        <taxon>fabids</taxon>
        <taxon>Malpighiales</taxon>
        <taxon>Salicaceae</taxon>
        <taxon>Saliceae</taxon>
        <taxon>Salix</taxon>
    </lineage>
</organism>